<dbReference type="Bgee" id="WBGene00018457">
    <property type="expression patterns" value="Expressed in embryo and 1 other cell type or tissue"/>
</dbReference>
<dbReference type="InterPro" id="IPR001810">
    <property type="entry name" value="F-box_dom"/>
</dbReference>
<dbReference type="InParanoid" id="Q9N5T4"/>
<dbReference type="PaxDb" id="6239-F45D11.8"/>
<dbReference type="PANTHER" id="PTHR22899">
    <property type="entry name" value="CYCLIN-RELATED F-BOX FAMILY"/>
    <property type="match status" value="1"/>
</dbReference>
<sequence length="99" mass="11326">MAAVSFPILRLPESALQESLKLMSMRDQLAVSVLSKKTKRLITSVVNKNQAIGYVEMTSSTSILLTLRSRSFTSSIKCRNTQIFKQQIHNYIRRCSRIY</sequence>
<evidence type="ECO:0000259" key="1">
    <source>
        <dbReference type="PROSITE" id="PS50181"/>
    </source>
</evidence>
<dbReference type="KEGG" id="cel:CELE_F45D11.12"/>
<dbReference type="SMR" id="Q9N5T4"/>
<dbReference type="Proteomes" id="UP000001940">
    <property type="component" value="Chromosome II"/>
</dbReference>
<dbReference type="InterPro" id="IPR053222">
    <property type="entry name" value="Zygotic_Embryogenesis-Asso"/>
</dbReference>
<feature type="domain" description="F-box" evidence="1">
    <location>
        <begin position="5"/>
        <end position="57"/>
    </location>
</feature>
<dbReference type="CTD" id="185786"/>
<name>Q9N5T4_CAEEL</name>
<dbReference type="RefSeq" id="NP_493880.2">
    <property type="nucleotide sequence ID" value="NM_061479.4"/>
</dbReference>
<dbReference type="PANTHER" id="PTHR22899:SF0">
    <property type="entry name" value="F-BOX ASSOCIATED DOMAIN-CONTAINING PROTEIN-RELATED"/>
    <property type="match status" value="1"/>
</dbReference>
<evidence type="ECO:0000313" key="3">
    <source>
        <dbReference type="Proteomes" id="UP000001940"/>
    </source>
</evidence>
<accession>Q9N5T4</accession>
<dbReference type="WormBase" id="F45D11.12">
    <property type="protein sequence ID" value="CE20796"/>
    <property type="gene ID" value="WBGene00018457"/>
    <property type="gene designation" value="fbxb-29"/>
</dbReference>
<dbReference type="AlphaFoldDB" id="Q9N5T4"/>
<dbReference type="PROSITE" id="PS50181">
    <property type="entry name" value="FBOX"/>
    <property type="match status" value="1"/>
</dbReference>
<dbReference type="Pfam" id="PF00646">
    <property type="entry name" value="F-box"/>
    <property type="match status" value="1"/>
</dbReference>
<dbReference type="UCSC" id="F45D11.12">
    <property type="organism name" value="c. elegans"/>
</dbReference>
<dbReference type="OrthoDB" id="5910344at2759"/>
<protein>
    <submittedName>
        <fullName evidence="2">F-box domain-containing protein</fullName>
    </submittedName>
</protein>
<dbReference type="GeneID" id="185786"/>
<gene>
    <name evidence="2 4" type="primary">fbxb-29</name>
    <name evidence="2" type="ORF">CELE_F45D11.12</name>
    <name evidence="4" type="ORF">F45D11.12</name>
</gene>
<proteinExistence type="predicted"/>
<dbReference type="AGR" id="WB:WBGene00018457"/>
<dbReference type="HOGENOM" id="CLU_028840_1_4_1"/>
<keyword evidence="3" id="KW-1185">Reference proteome</keyword>
<dbReference type="EMBL" id="BX284602">
    <property type="protein sequence ID" value="CCD66366.2"/>
    <property type="molecule type" value="Genomic_DNA"/>
</dbReference>
<evidence type="ECO:0000313" key="2">
    <source>
        <dbReference type="EMBL" id="CCD66366.2"/>
    </source>
</evidence>
<organism evidence="2 3">
    <name type="scientific">Caenorhabditis elegans</name>
    <dbReference type="NCBI Taxonomy" id="6239"/>
    <lineage>
        <taxon>Eukaryota</taxon>
        <taxon>Metazoa</taxon>
        <taxon>Ecdysozoa</taxon>
        <taxon>Nematoda</taxon>
        <taxon>Chromadorea</taxon>
        <taxon>Rhabditida</taxon>
        <taxon>Rhabditina</taxon>
        <taxon>Rhabditomorpha</taxon>
        <taxon>Rhabditoidea</taxon>
        <taxon>Rhabditidae</taxon>
        <taxon>Peloderinae</taxon>
        <taxon>Caenorhabditis</taxon>
    </lineage>
</organism>
<evidence type="ECO:0000313" key="4">
    <source>
        <dbReference type="WormBase" id="F45D11.12"/>
    </source>
</evidence>
<reference evidence="2 3" key="1">
    <citation type="journal article" date="1998" name="Science">
        <title>Genome sequence of the nematode C. elegans: a platform for investigating biology.</title>
        <authorList>
            <consortium name="The C. elegans sequencing consortium"/>
            <person name="Sulson J.E."/>
            <person name="Waterston R."/>
        </authorList>
    </citation>
    <scope>NUCLEOTIDE SEQUENCE [LARGE SCALE GENOMIC DNA]</scope>
    <source>
        <strain evidence="2 3">Bristol N2</strain>
    </source>
</reference>